<dbReference type="RefSeq" id="WP_021759472.1">
    <property type="nucleotide sequence ID" value="NC_022444.1"/>
</dbReference>
<evidence type="ECO:0000313" key="10">
    <source>
        <dbReference type="EMBL" id="AGW12775.1"/>
    </source>
</evidence>
<evidence type="ECO:0000259" key="9">
    <source>
        <dbReference type="PROSITE" id="PS51123"/>
    </source>
</evidence>
<reference evidence="11" key="2">
    <citation type="submission" date="2013-07" db="EMBL/GenBank/DDBJ databases">
        <authorList>
            <person name="Morais-Silva F.O."/>
            <person name="Rezende A.M."/>
            <person name="Pimentel C."/>
            <person name="Resende D.M."/>
            <person name="Santos C.I."/>
            <person name="Clemente C."/>
            <person name="de Oliveira L.M."/>
            <person name="da Silva S.M."/>
            <person name="Costa D.A."/>
            <person name="Varela-Raposo A."/>
            <person name="Horacio E.C.A."/>
            <person name="Matos M."/>
            <person name="Flores O."/>
            <person name="Ruiz J.C."/>
            <person name="Rodrigues-Pousada C."/>
        </authorList>
    </citation>
    <scope>NUCLEOTIDE SEQUENCE [LARGE SCALE GENOMIC DNA]</scope>
    <source>
        <strain evidence="11">ATCC 19364 / DSM 1382 / NCIMB 9332 / VKM B-1759</strain>
    </source>
</reference>
<dbReference type="Pfam" id="PF00691">
    <property type="entry name" value="OmpA"/>
    <property type="match status" value="1"/>
</dbReference>
<dbReference type="GO" id="GO:0005886">
    <property type="term" value="C:plasma membrane"/>
    <property type="evidence" value="ECO:0007669"/>
    <property type="project" value="UniProtKB-SubCell"/>
</dbReference>
<dbReference type="CDD" id="cd07185">
    <property type="entry name" value="OmpA_C-like"/>
    <property type="match status" value="1"/>
</dbReference>
<keyword evidence="6 7" id="KW-0472">Membrane</keyword>
<evidence type="ECO:0000256" key="7">
    <source>
        <dbReference type="PROSITE-ProRule" id="PRU00473"/>
    </source>
</evidence>
<keyword evidence="11" id="KW-1185">Reference proteome</keyword>
<organism evidence="10 11">
    <name type="scientific">Megalodesulfovibrio gigas (strain ATCC 19364 / DSM 1382 / NCIMB 9332 / VKM B-1759)</name>
    <name type="common">Desulfovibrio gigas</name>
    <dbReference type="NCBI Taxonomy" id="1121448"/>
    <lineage>
        <taxon>Bacteria</taxon>
        <taxon>Pseudomonadati</taxon>
        <taxon>Thermodesulfobacteriota</taxon>
        <taxon>Desulfovibrionia</taxon>
        <taxon>Desulfovibrionales</taxon>
        <taxon>Desulfovibrionaceae</taxon>
        <taxon>Megalodesulfovibrio</taxon>
    </lineage>
</organism>
<dbReference type="InterPro" id="IPR025713">
    <property type="entry name" value="MotB-like_N_dom"/>
</dbReference>
<keyword evidence="4 8" id="KW-0812">Transmembrane</keyword>
<dbReference type="eggNOG" id="COG1360">
    <property type="taxonomic scope" value="Bacteria"/>
</dbReference>
<accession>T2G860</accession>
<reference evidence="10 11" key="1">
    <citation type="journal article" date="2013" name="J. Bacteriol.">
        <title>Roles of HynAB and Ech, the only two hydrogenases found in the model sulfate reducer Desulfovibrio gigas.</title>
        <authorList>
            <person name="Morais-Silva F.O."/>
            <person name="Santos C.I."/>
            <person name="Rodrigues R."/>
            <person name="Pereira I.A."/>
            <person name="Rodrigues-Pousada C."/>
        </authorList>
    </citation>
    <scope>NUCLEOTIDE SEQUENCE [LARGE SCALE GENOMIC DNA]</scope>
    <source>
        <strain evidence="11">ATCC 19364 / DSM 1382 / NCIMB 9332 / VKM B-1759</strain>
    </source>
</reference>
<dbReference type="Gene3D" id="3.30.1330.60">
    <property type="entry name" value="OmpA-like domain"/>
    <property type="match status" value="1"/>
</dbReference>
<dbReference type="PATRIC" id="fig|1121448.10.peg.882"/>
<comment type="similarity">
    <text evidence="2">Belongs to the MotB family.</text>
</comment>
<protein>
    <submittedName>
        <fullName evidence="10">Putative OmpA/MotB domain-containing protein</fullName>
    </submittedName>
</protein>
<dbReference type="HOGENOM" id="CLU_016890_0_3_7"/>
<dbReference type="Proteomes" id="UP000016587">
    <property type="component" value="Chromosome"/>
</dbReference>
<name>T2G860_MEGG1</name>
<dbReference type="PROSITE" id="PS51123">
    <property type="entry name" value="OMPA_2"/>
    <property type="match status" value="1"/>
</dbReference>
<dbReference type="InterPro" id="IPR050330">
    <property type="entry name" value="Bact_OuterMem_StrucFunc"/>
</dbReference>
<dbReference type="EMBL" id="CP006585">
    <property type="protein sequence ID" value="AGW12775.1"/>
    <property type="molecule type" value="Genomic_DNA"/>
</dbReference>
<evidence type="ECO:0000256" key="4">
    <source>
        <dbReference type="ARBA" id="ARBA00022692"/>
    </source>
</evidence>
<evidence type="ECO:0000256" key="6">
    <source>
        <dbReference type="ARBA" id="ARBA00023136"/>
    </source>
</evidence>
<dbReference type="SUPFAM" id="SSF103088">
    <property type="entry name" value="OmpA-like"/>
    <property type="match status" value="1"/>
</dbReference>
<evidence type="ECO:0000256" key="3">
    <source>
        <dbReference type="ARBA" id="ARBA00022475"/>
    </source>
</evidence>
<gene>
    <name evidence="10" type="ORF">DGI_0884</name>
</gene>
<evidence type="ECO:0000256" key="8">
    <source>
        <dbReference type="SAM" id="Phobius"/>
    </source>
</evidence>
<evidence type="ECO:0000256" key="1">
    <source>
        <dbReference type="ARBA" id="ARBA00004162"/>
    </source>
</evidence>
<feature type="domain" description="OmpA-like" evidence="9">
    <location>
        <begin position="108"/>
        <end position="237"/>
    </location>
</feature>
<evidence type="ECO:0000313" key="11">
    <source>
        <dbReference type="Proteomes" id="UP000016587"/>
    </source>
</evidence>
<keyword evidence="3" id="KW-1003">Cell membrane</keyword>
<feature type="transmembrane region" description="Helical" evidence="8">
    <location>
        <begin position="21"/>
        <end position="41"/>
    </location>
</feature>
<dbReference type="InterPro" id="IPR036737">
    <property type="entry name" value="OmpA-like_sf"/>
</dbReference>
<dbReference type="AlphaFoldDB" id="T2G860"/>
<dbReference type="KEGG" id="dgg:DGI_0884"/>
<comment type="subcellular location">
    <subcellularLocation>
        <location evidence="1">Cell membrane</location>
        <topology evidence="1">Single-pass membrane protein</topology>
    </subcellularLocation>
</comment>
<evidence type="ECO:0000256" key="5">
    <source>
        <dbReference type="ARBA" id="ARBA00022989"/>
    </source>
</evidence>
<sequence>MAKREKKEKPAPGVPAWMITFTDLMTLLLTFFVLLVSMATLDEQRKLVTLGSVLGTFGMGDAGIDARSTKHNKSTVEPGPMEDVPALERLKDMLWEDLENDLDFRSNKFIEVLSLTADVLFEPGGTTMSQRGKEIIDRILPVLLRIEQPLLLAGHASVAREEVADYMVKFDAEGLDFSWDLSLDRVMSLYLYLLSRGMDPAKLRVEAYGQYHPIHTNQTAEGRRKNRRVDIVLDKRNANWERVLASPRADELRGVFEYKDFRFEIRSPVQREAQQDEGN</sequence>
<dbReference type="STRING" id="1121448.DGI_0884"/>
<dbReference type="PANTHER" id="PTHR30329:SF21">
    <property type="entry name" value="LIPOPROTEIN YIAD-RELATED"/>
    <property type="match status" value="1"/>
</dbReference>
<dbReference type="PANTHER" id="PTHR30329">
    <property type="entry name" value="STATOR ELEMENT OF FLAGELLAR MOTOR COMPLEX"/>
    <property type="match status" value="1"/>
</dbReference>
<proteinExistence type="inferred from homology"/>
<dbReference type="OrthoDB" id="5469916at2"/>
<evidence type="ECO:0000256" key="2">
    <source>
        <dbReference type="ARBA" id="ARBA00008914"/>
    </source>
</evidence>
<keyword evidence="5 8" id="KW-1133">Transmembrane helix</keyword>
<dbReference type="InterPro" id="IPR006665">
    <property type="entry name" value="OmpA-like"/>
</dbReference>
<dbReference type="Pfam" id="PF13677">
    <property type="entry name" value="MotB_plug"/>
    <property type="match status" value="1"/>
</dbReference>